<dbReference type="CDD" id="cd04501">
    <property type="entry name" value="SGNH_hydrolase_like_4"/>
    <property type="match status" value="1"/>
</dbReference>
<dbReference type="InterPro" id="IPR051532">
    <property type="entry name" value="Ester_Hydrolysis_Enzymes"/>
</dbReference>
<dbReference type="AlphaFoldDB" id="A0A1H4BDG3"/>
<evidence type="ECO:0000313" key="3">
    <source>
        <dbReference type="Proteomes" id="UP000199041"/>
    </source>
</evidence>
<evidence type="ECO:0000259" key="1">
    <source>
        <dbReference type="Pfam" id="PF13472"/>
    </source>
</evidence>
<dbReference type="Pfam" id="PF13472">
    <property type="entry name" value="Lipase_GDSL_2"/>
    <property type="match status" value="1"/>
</dbReference>
<reference evidence="2 3" key="1">
    <citation type="submission" date="2016-10" db="EMBL/GenBank/DDBJ databases">
        <authorList>
            <person name="de Groot N.N."/>
        </authorList>
    </citation>
    <scope>NUCLEOTIDE SEQUENCE [LARGE SCALE GENOMIC DNA]</scope>
    <source>
        <strain evidence="2 3">Vu-144</strain>
    </source>
</reference>
<dbReference type="Gene3D" id="3.40.50.1110">
    <property type="entry name" value="SGNH hydrolase"/>
    <property type="match status" value="1"/>
</dbReference>
<dbReference type="STRING" id="551991.SAMN05192529_12022"/>
<dbReference type="InterPro" id="IPR013830">
    <property type="entry name" value="SGNH_hydro"/>
</dbReference>
<dbReference type="PANTHER" id="PTHR30383:SF5">
    <property type="entry name" value="SGNH HYDROLASE-TYPE ESTERASE DOMAIN-CONTAINING PROTEIN"/>
    <property type="match status" value="1"/>
</dbReference>
<sequence length="248" mass="27441">MIKTKKSIFIAESQKASLSFAKLLAFGMLTLGLGLFNGKLLAQKGDWANFHKYEASNQILKTQPKSERSVVFLGNSITEGWYNTDSSFFKSNHFIGRGISGQTTSQMLIRFRKDVIDLAPKAVVILAGTNDIAGNTGDITLENILGNLASMAELAKAHGIKVFLCSLTPAFDYPWSRGKDPNVKIPKLNKMIQDYANKNHFTYVDYFSKLADSRNGLPENLAKDGVHPTLEGYKIMENIVTQSLGKVR</sequence>
<organism evidence="2 3">
    <name type="scientific">Arachidicoccus rhizosphaerae</name>
    <dbReference type="NCBI Taxonomy" id="551991"/>
    <lineage>
        <taxon>Bacteria</taxon>
        <taxon>Pseudomonadati</taxon>
        <taxon>Bacteroidota</taxon>
        <taxon>Chitinophagia</taxon>
        <taxon>Chitinophagales</taxon>
        <taxon>Chitinophagaceae</taxon>
        <taxon>Arachidicoccus</taxon>
    </lineage>
</organism>
<dbReference type="InterPro" id="IPR036514">
    <property type="entry name" value="SGNH_hydro_sf"/>
</dbReference>
<gene>
    <name evidence="2" type="ORF">SAMN05192529_12022</name>
</gene>
<dbReference type="SUPFAM" id="SSF52266">
    <property type="entry name" value="SGNH hydrolase"/>
    <property type="match status" value="1"/>
</dbReference>
<feature type="domain" description="SGNH hydrolase-type esterase" evidence="1">
    <location>
        <begin position="72"/>
        <end position="235"/>
    </location>
</feature>
<proteinExistence type="predicted"/>
<accession>A0A1H4BDG3</accession>
<protein>
    <submittedName>
        <fullName evidence="2">Lysophospholipase L1</fullName>
    </submittedName>
</protein>
<dbReference type="Proteomes" id="UP000199041">
    <property type="component" value="Unassembled WGS sequence"/>
</dbReference>
<name>A0A1H4BDG3_9BACT</name>
<evidence type="ECO:0000313" key="2">
    <source>
        <dbReference type="EMBL" id="SEA46170.1"/>
    </source>
</evidence>
<dbReference type="RefSeq" id="WP_211481869.1">
    <property type="nucleotide sequence ID" value="NZ_FNQY01000020.1"/>
</dbReference>
<keyword evidence="3" id="KW-1185">Reference proteome</keyword>
<dbReference type="EMBL" id="FNQY01000020">
    <property type="protein sequence ID" value="SEA46170.1"/>
    <property type="molecule type" value="Genomic_DNA"/>
</dbReference>
<dbReference type="PANTHER" id="PTHR30383">
    <property type="entry name" value="THIOESTERASE 1/PROTEASE 1/LYSOPHOSPHOLIPASE L1"/>
    <property type="match status" value="1"/>
</dbReference>
<dbReference type="GO" id="GO:0004622">
    <property type="term" value="F:phosphatidylcholine lysophospholipase activity"/>
    <property type="evidence" value="ECO:0007669"/>
    <property type="project" value="TreeGrafter"/>
</dbReference>